<protein>
    <submittedName>
        <fullName evidence="3">Uncharacterized protein</fullName>
    </submittedName>
</protein>
<dbReference type="RefSeq" id="WP_171475505.1">
    <property type="nucleotide sequence ID" value="NZ_CP053452.2"/>
</dbReference>
<reference evidence="4" key="1">
    <citation type="submission" date="2020-05" db="EMBL/GenBank/DDBJ databases">
        <title>Frigoriglobus tundricola gen. nov., sp. nov., a psychrotolerant cellulolytic planctomycete of the family Gemmataceae with two divergent copies of 16S rRNA gene.</title>
        <authorList>
            <person name="Kulichevskaya I.S."/>
            <person name="Ivanova A.A."/>
            <person name="Naumoff D.G."/>
            <person name="Beletsky A.V."/>
            <person name="Rijpstra W.I.C."/>
            <person name="Sinninghe Damste J.S."/>
            <person name="Mardanov A.V."/>
            <person name="Ravin N.V."/>
            <person name="Dedysh S.N."/>
        </authorList>
    </citation>
    <scope>NUCLEOTIDE SEQUENCE [LARGE SCALE GENOMIC DNA]</scope>
    <source>
        <strain evidence="4">PL17</strain>
    </source>
</reference>
<name>A0A6M5Z347_9BACT</name>
<keyword evidence="2" id="KW-0472">Membrane</keyword>
<dbReference type="Proteomes" id="UP000503447">
    <property type="component" value="Chromosome"/>
</dbReference>
<evidence type="ECO:0000313" key="4">
    <source>
        <dbReference type="Proteomes" id="UP000503447"/>
    </source>
</evidence>
<accession>A0A6M5Z347</accession>
<sequence length="86" mass="9445">MRELMSLAILIGTAMSAMVLLAALVTHGFLVVRGRQSRHERSWPRLFTPTTRDARDSATRALPISTDPTPTVGRAALSICPDTRTR</sequence>
<feature type="transmembrane region" description="Helical" evidence="2">
    <location>
        <begin position="6"/>
        <end position="32"/>
    </location>
</feature>
<dbReference type="KEGG" id="ftj:FTUN_8478"/>
<organism evidence="3 4">
    <name type="scientific">Frigoriglobus tundricola</name>
    <dbReference type="NCBI Taxonomy" id="2774151"/>
    <lineage>
        <taxon>Bacteria</taxon>
        <taxon>Pseudomonadati</taxon>
        <taxon>Planctomycetota</taxon>
        <taxon>Planctomycetia</taxon>
        <taxon>Gemmatales</taxon>
        <taxon>Gemmataceae</taxon>
        <taxon>Frigoriglobus</taxon>
    </lineage>
</organism>
<feature type="region of interest" description="Disordered" evidence="1">
    <location>
        <begin position="61"/>
        <end position="86"/>
    </location>
</feature>
<evidence type="ECO:0000256" key="1">
    <source>
        <dbReference type="SAM" id="MobiDB-lite"/>
    </source>
</evidence>
<evidence type="ECO:0000256" key="2">
    <source>
        <dbReference type="SAM" id="Phobius"/>
    </source>
</evidence>
<dbReference type="EMBL" id="CP053452">
    <property type="protein sequence ID" value="QJX00840.1"/>
    <property type="molecule type" value="Genomic_DNA"/>
</dbReference>
<dbReference type="AlphaFoldDB" id="A0A6M5Z347"/>
<gene>
    <name evidence="3" type="ORF">FTUN_8478</name>
</gene>
<keyword evidence="2" id="KW-1133">Transmembrane helix</keyword>
<keyword evidence="4" id="KW-1185">Reference proteome</keyword>
<evidence type="ECO:0000313" key="3">
    <source>
        <dbReference type="EMBL" id="QJX00840.1"/>
    </source>
</evidence>
<keyword evidence="2" id="KW-0812">Transmembrane</keyword>
<proteinExistence type="predicted"/>